<comment type="pathway">
    <text evidence="1">Mycotoxin biosynthesis.</text>
</comment>
<comment type="similarity">
    <text evidence="2">Belongs to the ustYa family.</text>
</comment>
<protein>
    <submittedName>
        <fullName evidence="4">Uncharacterized protein</fullName>
    </submittedName>
</protein>
<sequence length="200" mass="22755">MKLKSTQSDFPQLSIYHILFLCVLLFFKLCGIVWLKKASVNESKAKELAKHSYLGQDYPRLWNIDQSKAVLLSLEETIHYQLDSVEADAEWAALYPGGGMIYLGEQAQSFSLSMFHQLRCLDIFREEIVRTSGLNGSVSASPLSQHCINYLRQTALCRAGVYLSPVLASPKPKANPDVFVCRDWEEVYDAVRMNQEFHQT</sequence>
<dbReference type="InterPro" id="IPR021765">
    <property type="entry name" value="UstYa-like"/>
</dbReference>
<accession>A0A4S8KQW7</accession>
<dbReference type="PANTHER" id="PTHR33365:SF4">
    <property type="entry name" value="CYCLOCHLOROTINE BIOSYNTHESIS PROTEIN O"/>
    <property type="match status" value="1"/>
</dbReference>
<evidence type="ECO:0000313" key="4">
    <source>
        <dbReference type="EMBL" id="THU78136.1"/>
    </source>
</evidence>
<evidence type="ECO:0000256" key="3">
    <source>
        <dbReference type="SAM" id="Phobius"/>
    </source>
</evidence>
<dbReference type="OrthoDB" id="3687641at2759"/>
<proteinExistence type="inferred from homology"/>
<dbReference type="PANTHER" id="PTHR33365">
    <property type="entry name" value="YALI0B05434P"/>
    <property type="match status" value="1"/>
</dbReference>
<feature type="transmembrane region" description="Helical" evidence="3">
    <location>
        <begin position="15"/>
        <end position="35"/>
    </location>
</feature>
<keyword evidence="3" id="KW-1133">Transmembrane helix</keyword>
<dbReference type="Pfam" id="PF11807">
    <property type="entry name" value="UstYa"/>
    <property type="match status" value="1"/>
</dbReference>
<keyword evidence="5" id="KW-1185">Reference proteome</keyword>
<keyword evidence="3" id="KW-0472">Membrane</keyword>
<evidence type="ECO:0000256" key="1">
    <source>
        <dbReference type="ARBA" id="ARBA00004685"/>
    </source>
</evidence>
<organism evidence="4 5">
    <name type="scientific">Dendrothele bispora (strain CBS 962.96)</name>
    <dbReference type="NCBI Taxonomy" id="1314807"/>
    <lineage>
        <taxon>Eukaryota</taxon>
        <taxon>Fungi</taxon>
        <taxon>Dikarya</taxon>
        <taxon>Basidiomycota</taxon>
        <taxon>Agaricomycotina</taxon>
        <taxon>Agaricomycetes</taxon>
        <taxon>Agaricomycetidae</taxon>
        <taxon>Agaricales</taxon>
        <taxon>Agaricales incertae sedis</taxon>
        <taxon>Dendrothele</taxon>
    </lineage>
</organism>
<dbReference type="GO" id="GO:0043386">
    <property type="term" value="P:mycotoxin biosynthetic process"/>
    <property type="evidence" value="ECO:0007669"/>
    <property type="project" value="InterPro"/>
</dbReference>
<evidence type="ECO:0000313" key="5">
    <source>
        <dbReference type="Proteomes" id="UP000297245"/>
    </source>
</evidence>
<dbReference type="AlphaFoldDB" id="A0A4S8KQW7"/>
<reference evidence="4 5" key="1">
    <citation type="journal article" date="2019" name="Nat. Ecol. Evol.">
        <title>Megaphylogeny resolves global patterns of mushroom evolution.</title>
        <authorList>
            <person name="Varga T."/>
            <person name="Krizsan K."/>
            <person name="Foldi C."/>
            <person name="Dima B."/>
            <person name="Sanchez-Garcia M."/>
            <person name="Sanchez-Ramirez S."/>
            <person name="Szollosi G.J."/>
            <person name="Szarkandi J.G."/>
            <person name="Papp V."/>
            <person name="Albert L."/>
            <person name="Andreopoulos W."/>
            <person name="Angelini C."/>
            <person name="Antonin V."/>
            <person name="Barry K.W."/>
            <person name="Bougher N.L."/>
            <person name="Buchanan P."/>
            <person name="Buyck B."/>
            <person name="Bense V."/>
            <person name="Catcheside P."/>
            <person name="Chovatia M."/>
            <person name="Cooper J."/>
            <person name="Damon W."/>
            <person name="Desjardin D."/>
            <person name="Finy P."/>
            <person name="Geml J."/>
            <person name="Haridas S."/>
            <person name="Hughes K."/>
            <person name="Justo A."/>
            <person name="Karasinski D."/>
            <person name="Kautmanova I."/>
            <person name="Kiss B."/>
            <person name="Kocsube S."/>
            <person name="Kotiranta H."/>
            <person name="LaButti K.M."/>
            <person name="Lechner B.E."/>
            <person name="Liimatainen K."/>
            <person name="Lipzen A."/>
            <person name="Lukacs Z."/>
            <person name="Mihaltcheva S."/>
            <person name="Morgado L.N."/>
            <person name="Niskanen T."/>
            <person name="Noordeloos M.E."/>
            <person name="Ohm R.A."/>
            <person name="Ortiz-Santana B."/>
            <person name="Ovrebo C."/>
            <person name="Racz N."/>
            <person name="Riley R."/>
            <person name="Savchenko A."/>
            <person name="Shiryaev A."/>
            <person name="Soop K."/>
            <person name="Spirin V."/>
            <person name="Szebenyi C."/>
            <person name="Tomsovsky M."/>
            <person name="Tulloss R.E."/>
            <person name="Uehling J."/>
            <person name="Grigoriev I.V."/>
            <person name="Vagvolgyi C."/>
            <person name="Papp T."/>
            <person name="Martin F.M."/>
            <person name="Miettinen O."/>
            <person name="Hibbett D.S."/>
            <person name="Nagy L.G."/>
        </authorList>
    </citation>
    <scope>NUCLEOTIDE SEQUENCE [LARGE SCALE GENOMIC DNA]</scope>
    <source>
        <strain evidence="4 5">CBS 962.96</strain>
    </source>
</reference>
<dbReference type="Proteomes" id="UP000297245">
    <property type="component" value="Unassembled WGS sequence"/>
</dbReference>
<dbReference type="EMBL" id="ML180254">
    <property type="protein sequence ID" value="THU78136.1"/>
    <property type="molecule type" value="Genomic_DNA"/>
</dbReference>
<evidence type="ECO:0000256" key="2">
    <source>
        <dbReference type="ARBA" id="ARBA00035112"/>
    </source>
</evidence>
<name>A0A4S8KQW7_DENBC</name>
<keyword evidence="3" id="KW-0812">Transmembrane</keyword>
<gene>
    <name evidence="4" type="ORF">K435DRAFT_973653</name>
</gene>